<evidence type="ECO:0000256" key="1">
    <source>
        <dbReference type="ARBA" id="ARBA00010603"/>
    </source>
</evidence>
<protein>
    <recommendedName>
        <fullName evidence="2">Dymeclin</fullName>
    </recommendedName>
</protein>
<dbReference type="OrthoDB" id="10253409at2759"/>
<keyword evidence="4" id="KW-0449">Lipoprotein</keyword>
<dbReference type="PANTHER" id="PTHR12895">
    <property type="entry name" value="DYMECLIN"/>
    <property type="match status" value="1"/>
</dbReference>
<keyword evidence="3" id="KW-0519">Myristate</keyword>
<dbReference type="InterPro" id="IPR019142">
    <property type="entry name" value="Dymeclin"/>
</dbReference>
<reference evidence="5" key="1">
    <citation type="submission" date="2013-07" db="EMBL/GenBank/DDBJ databases">
        <title>Midgut Transcriptome Profiling of Anoplphora glabripennis, a Lignocellulose Degrading, Wood-Boring Cerambycid.</title>
        <authorList>
            <person name="Scully E.D."/>
            <person name="Hoover K."/>
            <person name="Carlson J.E."/>
            <person name="Tien M."/>
            <person name="Geib S.M."/>
        </authorList>
    </citation>
    <scope>NUCLEOTIDE SEQUENCE</scope>
</reference>
<proteinExistence type="inferred from homology"/>
<dbReference type="Pfam" id="PF09742">
    <property type="entry name" value="Dymeclin"/>
    <property type="match status" value="1"/>
</dbReference>
<sequence length="396" mass="44468">MGTAVSRNLDISSNEYCLKFAGKETIIPNDPFWNRFLAFNITPPTTTNDQLALESRLEPICQEFLKNNLHSGNLGSIIHLFLIKSTELLSATNTDARLFNWQLFNTLFTIRCALKFLSETTTEEQLIEHIEFKGSGNTFESFVGALVGIIVDVPINNQTYLIHLEAVTCLLVFLSIQIHSGRRSDQSNVYRVIMKGKHVIHAPVLIRSLLTNFINQEKLPPGYGGGHGHSIVLGLASDLWSILTFSRKSSEELTVPDQNDFQLTPLATQSLLLILVLVHHWTTQSNPYRSSLFSCLNSLDNSPVPPSNASSLFKVDFNALYLTLCKKASGDAATLLLYLLLHRNSTFKRHLLSRMDLEQLIIPILKTLYNAPNSNSHHIYMSLIILLILSEDDSFK</sequence>
<evidence type="ECO:0000313" key="5">
    <source>
        <dbReference type="EMBL" id="JAB65081.1"/>
    </source>
</evidence>
<evidence type="ECO:0000256" key="2">
    <source>
        <dbReference type="ARBA" id="ARBA00015736"/>
    </source>
</evidence>
<name>V5I983_ANOGL</name>
<organism evidence="5">
    <name type="scientific">Anoplophora glabripennis</name>
    <name type="common">Asian longhorn beetle</name>
    <name type="synonym">Anoplophora nobilis</name>
    <dbReference type="NCBI Taxonomy" id="217634"/>
    <lineage>
        <taxon>Eukaryota</taxon>
        <taxon>Metazoa</taxon>
        <taxon>Ecdysozoa</taxon>
        <taxon>Arthropoda</taxon>
        <taxon>Hexapoda</taxon>
        <taxon>Insecta</taxon>
        <taxon>Pterygota</taxon>
        <taxon>Neoptera</taxon>
        <taxon>Endopterygota</taxon>
        <taxon>Coleoptera</taxon>
        <taxon>Polyphaga</taxon>
        <taxon>Cucujiformia</taxon>
        <taxon>Chrysomeloidea</taxon>
        <taxon>Cerambycidae</taxon>
        <taxon>Lamiinae</taxon>
        <taxon>Lamiini</taxon>
        <taxon>Anoplophora</taxon>
    </lineage>
</organism>
<dbReference type="PANTHER" id="PTHR12895:SF9">
    <property type="entry name" value="DYMECLIN"/>
    <property type="match status" value="1"/>
</dbReference>
<comment type="similarity">
    <text evidence="1">Belongs to the dymeclin family.</text>
</comment>
<evidence type="ECO:0000256" key="4">
    <source>
        <dbReference type="ARBA" id="ARBA00023288"/>
    </source>
</evidence>
<dbReference type="GO" id="GO:0007030">
    <property type="term" value="P:Golgi organization"/>
    <property type="evidence" value="ECO:0007669"/>
    <property type="project" value="TreeGrafter"/>
</dbReference>
<dbReference type="AlphaFoldDB" id="V5I983"/>
<accession>V5I983</accession>
<gene>
    <name evidence="5" type="primary">DYM</name>
</gene>
<evidence type="ECO:0000256" key="3">
    <source>
        <dbReference type="ARBA" id="ARBA00022707"/>
    </source>
</evidence>
<dbReference type="GO" id="GO:0005794">
    <property type="term" value="C:Golgi apparatus"/>
    <property type="evidence" value="ECO:0007669"/>
    <property type="project" value="TreeGrafter"/>
</dbReference>
<dbReference type="EMBL" id="GALX01003385">
    <property type="protein sequence ID" value="JAB65081.1"/>
    <property type="molecule type" value="Transcribed_RNA"/>
</dbReference>